<evidence type="ECO:0000256" key="1">
    <source>
        <dbReference type="SAM" id="MobiDB-lite"/>
    </source>
</evidence>
<dbReference type="AlphaFoldDB" id="A0A7X5ZF36"/>
<reference evidence="2 3" key="1">
    <citation type="submission" date="2020-03" db="EMBL/GenBank/DDBJ databases">
        <title>Sequencing the genomes of 1000 actinobacteria strains.</title>
        <authorList>
            <person name="Klenk H.-P."/>
        </authorList>
    </citation>
    <scope>NUCLEOTIDE SEQUENCE [LARGE SCALE GENOMIC DNA]</scope>
    <source>
        <strain evidence="2 3">DSM 44556</strain>
    </source>
</reference>
<feature type="region of interest" description="Disordered" evidence="1">
    <location>
        <begin position="1"/>
        <end position="20"/>
    </location>
</feature>
<comment type="caution">
    <text evidence="2">The sequence shown here is derived from an EMBL/GenBank/DDBJ whole genome shotgun (WGS) entry which is preliminary data.</text>
</comment>
<evidence type="ECO:0000313" key="2">
    <source>
        <dbReference type="EMBL" id="NIH97811.1"/>
    </source>
</evidence>
<keyword evidence="3" id="KW-1185">Reference proteome</keyword>
<feature type="compositionally biased region" description="Polar residues" evidence="1">
    <location>
        <begin position="1"/>
        <end position="11"/>
    </location>
</feature>
<gene>
    <name evidence="2" type="ORF">FHU31_004817</name>
</gene>
<organism evidence="2 3">
    <name type="scientific">Mycolicibacterium fluoranthenivorans</name>
    <dbReference type="NCBI Taxonomy" id="258505"/>
    <lineage>
        <taxon>Bacteria</taxon>
        <taxon>Bacillati</taxon>
        <taxon>Actinomycetota</taxon>
        <taxon>Actinomycetes</taxon>
        <taxon>Mycobacteriales</taxon>
        <taxon>Mycobacteriaceae</taxon>
        <taxon>Mycolicibacterium</taxon>
    </lineage>
</organism>
<evidence type="ECO:0000313" key="3">
    <source>
        <dbReference type="Proteomes" id="UP000547444"/>
    </source>
</evidence>
<dbReference type="EMBL" id="JAANOW010000003">
    <property type="protein sequence ID" value="NIH97811.1"/>
    <property type="molecule type" value="Genomic_DNA"/>
</dbReference>
<name>A0A7X5ZF36_9MYCO</name>
<dbReference type="Proteomes" id="UP000547444">
    <property type="component" value="Unassembled WGS sequence"/>
</dbReference>
<accession>A0A7X5ZF36</accession>
<protein>
    <submittedName>
        <fullName evidence="2">Uncharacterized protein</fullName>
    </submittedName>
</protein>
<proteinExistence type="predicted"/>
<sequence>MTPGGQNTLTGAKNPGESGKIGALVPILGKLWTIAVSVLDGEFLYAGGAAWFYGENVLQFWR</sequence>